<evidence type="ECO:0000313" key="4">
    <source>
        <dbReference type="Proteomes" id="UP000033072"/>
    </source>
</evidence>
<dbReference type="InterPro" id="IPR001173">
    <property type="entry name" value="Glyco_trans_2-like"/>
</dbReference>
<dbReference type="SUPFAM" id="SSF53448">
    <property type="entry name" value="Nucleotide-diphospho-sugar transferases"/>
    <property type="match status" value="1"/>
</dbReference>
<dbReference type="PANTHER" id="PTHR48090:SF7">
    <property type="entry name" value="RFBJ PROTEIN"/>
    <property type="match status" value="1"/>
</dbReference>
<dbReference type="OrthoDB" id="11098at2157"/>
<accession>A0A0E3S4X1</accession>
<evidence type="ECO:0000256" key="1">
    <source>
        <dbReference type="SAM" id="Phobius"/>
    </source>
</evidence>
<name>A0A0E3S4X1_9EURY</name>
<dbReference type="KEGG" id="mls:MSLAZ_2893"/>
<dbReference type="PATRIC" id="fig|1434111.4.peg.3825"/>
<organism evidence="3 4">
    <name type="scientific">Methanosarcina lacustris Z-7289</name>
    <dbReference type="NCBI Taxonomy" id="1434111"/>
    <lineage>
        <taxon>Archaea</taxon>
        <taxon>Methanobacteriati</taxon>
        <taxon>Methanobacteriota</taxon>
        <taxon>Stenosarchaea group</taxon>
        <taxon>Methanomicrobia</taxon>
        <taxon>Methanosarcinales</taxon>
        <taxon>Methanosarcinaceae</taxon>
        <taxon>Methanosarcina</taxon>
    </lineage>
</organism>
<dbReference type="EMBL" id="CP009515">
    <property type="protein sequence ID" value="AKB76154.1"/>
    <property type="molecule type" value="Genomic_DNA"/>
</dbReference>
<dbReference type="PANTHER" id="PTHR48090">
    <property type="entry name" value="UNDECAPRENYL-PHOSPHATE 4-DEOXY-4-FORMAMIDO-L-ARABINOSE TRANSFERASE-RELATED"/>
    <property type="match status" value="1"/>
</dbReference>
<keyword evidence="1" id="KW-0472">Membrane</keyword>
<feature type="domain" description="Glycosyltransferase 2-like" evidence="2">
    <location>
        <begin position="7"/>
        <end position="154"/>
    </location>
</feature>
<keyword evidence="1" id="KW-0812">Transmembrane</keyword>
<dbReference type="AlphaFoldDB" id="A0A0E3S4X1"/>
<feature type="transmembrane region" description="Helical" evidence="1">
    <location>
        <begin position="227"/>
        <end position="252"/>
    </location>
</feature>
<gene>
    <name evidence="3" type="ORF">MSLAZ_2893</name>
</gene>
<proteinExistence type="predicted"/>
<dbReference type="CDD" id="cd04179">
    <property type="entry name" value="DPM_DPG-synthase_like"/>
    <property type="match status" value="1"/>
</dbReference>
<dbReference type="HOGENOM" id="CLU_033536_7_2_2"/>
<dbReference type="InterPro" id="IPR029044">
    <property type="entry name" value="Nucleotide-diphossugar_trans"/>
</dbReference>
<protein>
    <submittedName>
        <fullName evidence="3">Dolichyl-phosphate mannose synthase related protein</fullName>
    </submittedName>
</protein>
<reference evidence="3 4" key="1">
    <citation type="submission" date="2014-07" db="EMBL/GenBank/DDBJ databases">
        <title>Methanogenic archaea and the global carbon cycle.</title>
        <authorList>
            <person name="Henriksen J.R."/>
            <person name="Luke J."/>
            <person name="Reinhart S."/>
            <person name="Benedict M.N."/>
            <person name="Youngblut N.D."/>
            <person name="Metcalf M.E."/>
            <person name="Whitaker R.J."/>
            <person name="Metcalf W.W."/>
        </authorList>
    </citation>
    <scope>NUCLEOTIDE SEQUENCE [LARGE SCALE GENOMIC DNA]</scope>
    <source>
        <strain evidence="3 4">Z-7289</strain>
    </source>
</reference>
<dbReference type="Pfam" id="PF00535">
    <property type="entry name" value="Glycos_transf_2"/>
    <property type="match status" value="1"/>
</dbReference>
<evidence type="ECO:0000259" key="2">
    <source>
        <dbReference type="Pfam" id="PF00535"/>
    </source>
</evidence>
<evidence type="ECO:0000313" key="3">
    <source>
        <dbReference type="EMBL" id="AKB76154.1"/>
    </source>
</evidence>
<dbReference type="FunFam" id="3.90.550.10:FF:000129">
    <property type="entry name" value="Glycosyltransferase family 2 protein"/>
    <property type="match status" value="1"/>
</dbReference>
<dbReference type="InterPro" id="IPR050256">
    <property type="entry name" value="Glycosyltransferase_2"/>
</dbReference>
<feature type="transmembrane region" description="Helical" evidence="1">
    <location>
        <begin position="264"/>
        <end position="287"/>
    </location>
</feature>
<keyword evidence="1" id="KW-1133">Transmembrane helix</keyword>
<sequence length="293" mass="31690">MVPQKITVILPAFNEEVSIGSVVLLARQHADRVIVVDDGSSDRTAEIAEKVGAEVIVHSPNRGKGMALKTGFTAAEGSDVIVTMDSDGQHNPSDIPKLVAPIMEGVADMVNGSRYLNGNDKNTPAYRRVGQTILDKATNMNSGIQVTDSQSGFRAFAGYTKDIFHFNSNGMAIESEMLSDAGKAGLRIKEVEIGVRYDVGHSTENPIRHGLMVLLKILKDMEFNRPLYYFTIPGFVLGTSGLYMGLSFLQIFYLGGSLNFGPTILMILLTLVGTFMAFTGILLHSIAGMIRGI</sequence>
<keyword evidence="4" id="KW-1185">Reference proteome</keyword>
<dbReference type="STRING" id="1434111.MSLAZ_2893"/>
<dbReference type="Proteomes" id="UP000033072">
    <property type="component" value="Chromosome"/>
</dbReference>
<dbReference type="Gene3D" id="3.90.550.10">
    <property type="entry name" value="Spore Coat Polysaccharide Biosynthesis Protein SpsA, Chain A"/>
    <property type="match status" value="1"/>
</dbReference>